<dbReference type="OrthoDB" id="5296388at2"/>
<comment type="caution">
    <text evidence="13">The sequence shown here is derived from an EMBL/GenBank/DDBJ whole genome shotgun (WGS) entry which is preliminary data.</text>
</comment>
<dbReference type="PROSITE" id="PS51318">
    <property type="entry name" value="TAT"/>
    <property type="match status" value="1"/>
</dbReference>
<dbReference type="Pfam" id="PF03550">
    <property type="entry name" value="LolB"/>
    <property type="match status" value="1"/>
</dbReference>
<comment type="similarity">
    <text evidence="2">Belongs to the LolB family.</text>
</comment>
<dbReference type="InterPro" id="IPR006311">
    <property type="entry name" value="TAT_signal"/>
</dbReference>
<comment type="subunit">
    <text evidence="3">Monomer.</text>
</comment>
<dbReference type="Proteomes" id="UP000278006">
    <property type="component" value="Unassembled WGS sequence"/>
</dbReference>
<evidence type="ECO:0000256" key="11">
    <source>
        <dbReference type="ARBA" id="ARBA00023237"/>
    </source>
</evidence>
<evidence type="ECO:0000256" key="12">
    <source>
        <dbReference type="ARBA" id="ARBA00023288"/>
    </source>
</evidence>
<evidence type="ECO:0000256" key="9">
    <source>
        <dbReference type="ARBA" id="ARBA00023139"/>
    </source>
</evidence>
<evidence type="ECO:0000256" key="10">
    <source>
        <dbReference type="ARBA" id="ARBA00023186"/>
    </source>
</evidence>
<keyword evidence="12 13" id="KW-0449">Lipoprotein</keyword>
<keyword evidence="10" id="KW-0143">Chaperone</keyword>
<reference evidence="13 14" key="1">
    <citation type="submission" date="2018-10" db="EMBL/GenBank/DDBJ databases">
        <title>Draft genome of Cortibacter populi DSM10536.</title>
        <authorList>
            <person name="Bernier A.-M."/>
            <person name="Bernard K."/>
        </authorList>
    </citation>
    <scope>NUCLEOTIDE SEQUENCE [LARGE SCALE GENOMIC DNA]</scope>
    <source>
        <strain evidence="13 14">DSM 105136</strain>
    </source>
</reference>
<accession>A0A3M6QU28</accession>
<dbReference type="AlphaFoldDB" id="A0A3M6QU28"/>
<name>A0A3M6QU28_9BURK</name>
<comment type="subcellular location">
    <subcellularLocation>
        <location evidence="1">Cell outer membrane</location>
        <topology evidence="1">Lipid-anchor</topology>
    </subcellularLocation>
</comment>
<gene>
    <name evidence="13" type="ORF">D8I35_07530</name>
</gene>
<dbReference type="Gene3D" id="2.50.20.10">
    <property type="entry name" value="Lipoprotein localisation LolA/LolB/LppX"/>
    <property type="match status" value="1"/>
</dbReference>
<keyword evidence="8" id="KW-0472">Membrane</keyword>
<protein>
    <recommendedName>
        <fullName evidence="4">Outer-membrane lipoprotein LolB</fullName>
    </recommendedName>
</protein>
<keyword evidence="6" id="KW-0732">Signal</keyword>
<dbReference type="GO" id="GO:0009279">
    <property type="term" value="C:cell outer membrane"/>
    <property type="evidence" value="ECO:0007669"/>
    <property type="project" value="UniProtKB-SubCell"/>
</dbReference>
<evidence type="ECO:0000256" key="3">
    <source>
        <dbReference type="ARBA" id="ARBA00011245"/>
    </source>
</evidence>
<evidence type="ECO:0000313" key="14">
    <source>
        <dbReference type="Proteomes" id="UP000278006"/>
    </source>
</evidence>
<evidence type="ECO:0000256" key="6">
    <source>
        <dbReference type="ARBA" id="ARBA00022729"/>
    </source>
</evidence>
<evidence type="ECO:0000313" key="13">
    <source>
        <dbReference type="EMBL" id="RMX06381.1"/>
    </source>
</evidence>
<evidence type="ECO:0000256" key="2">
    <source>
        <dbReference type="ARBA" id="ARBA00009696"/>
    </source>
</evidence>
<evidence type="ECO:0000256" key="1">
    <source>
        <dbReference type="ARBA" id="ARBA00004459"/>
    </source>
</evidence>
<evidence type="ECO:0000256" key="5">
    <source>
        <dbReference type="ARBA" id="ARBA00022448"/>
    </source>
</evidence>
<keyword evidence="14" id="KW-1185">Reference proteome</keyword>
<dbReference type="GO" id="GO:0015031">
    <property type="term" value="P:protein transport"/>
    <property type="evidence" value="ECO:0007669"/>
    <property type="project" value="UniProtKB-KW"/>
</dbReference>
<dbReference type="InterPro" id="IPR029046">
    <property type="entry name" value="LolA/LolB/LppX"/>
</dbReference>
<proteinExistence type="inferred from homology"/>
<dbReference type="SUPFAM" id="SSF89392">
    <property type="entry name" value="Prokaryotic lipoproteins and lipoprotein localization factors"/>
    <property type="match status" value="1"/>
</dbReference>
<sequence length="191" mass="21030">MRVGDRAGSAALAPAAAGWSRRRWLRTGVAAGGAVLLAGCELFGPRRPYVLHQGIWRGRISIHTEEERSESYIASFYLRGSAAQGALEVYNPLGSIMARLEWNERLAHLRAGSQEYADASLDNLVRDVFGTPIPVRALFAWLSGDAVEEDGWQVDLSRYGRGRIDAVRQQPLPVARMRIVLQSGDGEEEVL</sequence>
<evidence type="ECO:0000256" key="8">
    <source>
        <dbReference type="ARBA" id="ARBA00023136"/>
    </source>
</evidence>
<dbReference type="EMBL" id="RDQO01000002">
    <property type="protein sequence ID" value="RMX06381.1"/>
    <property type="molecule type" value="Genomic_DNA"/>
</dbReference>
<keyword evidence="7" id="KW-0653">Protein transport</keyword>
<evidence type="ECO:0000256" key="4">
    <source>
        <dbReference type="ARBA" id="ARBA00016202"/>
    </source>
</evidence>
<keyword evidence="9" id="KW-0564">Palmitate</keyword>
<keyword evidence="5" id="KW-0813">Transport</keyword>
<dbReference type="RefSeq" id="WP_122227550.1">
    <property type="nucleotide sequence ID" value="NZ_RDQO01000002.1"/>
</dbReference>
<dbReference type="InterPro" id="IPR004565">
    <property type="entry name" value="OM_lipoprot_LolB"/>
</dbReference>
<keyword evidence="11" id="KW-0998">Cell outer membrane</keyword>
<organism evidence="13 14">
    <name type="scientific">Corticibacter populi</name>
    <dbReference type="NCBI Taxonomy" id="1550736"/>
    <lineage>
        <taxon>Bacteria</taxon>
        <taxon>Pseudomonadati</taxon>
        <taxon>Pseudomonadota</taxon>
        <taxon>Betaproteobacteria</taxon>
        <taxon>Burkholderiales</taxon>
        <taxon>Comamonadaceae</taxon>
        <taxon>Corticibacter</taxon>
    </lineage>
</organism>
<evidence type="ECO:0000256" key="7">
    <source>
        <dbReference type="ARBA" id="ARBA00022927"/>
    </source>
</evidence>